<evidence type="ECO:0000256" key="6">
    <source>
        <dbReference type="ARBA" id="ARBA00023242"/>
    </source>
</evidence>
<evidence type="ECO:0000256" key="3">
    <source>
        <dbReference type="ARBA" id="ARBA00022664"/>
    </source>
</evidence>
<dbReference type="InterPro" id="IPR039974">
    <property type="entry name" value="Splicing_factor_SLU7"/>
</dbReference>
<evidence type="ECO:0000259" key="9">
    <source>
        <dbReference type="Pfam" id="PF11708"/>
    </source>
</evidence>
<feature type="domain" description="Pre-mRNA-splicing factor SLU7" evidence="9">
    <location>
        <begin position="151"/>
        <end position="411"/>
    </location>
</feature>
<dbReference type="Pfam" id="PF11708">
    <property type="entry name" value="Slu7"/>
    <property type="match status" value="1"/>
</dbReference>
<evidence type="ECO:0000256" key="8">
    <source>
        <dbReference type="SAM" id="MobiDB-lite"/>
    </source>
</evidence>
<evidence type="ECO:0000256" key="2">
    <source>
        <dbReference type="ARBA" id="ARBA00007203"/>
    </source>
</evidence>
<dbReference type="AlphaFoldDB" id="A0A0H5RP01"/>
<evidence type="ECO:0000256" key="1">
    <source>
        <dbReference type="ARBA" id="ARBA00004123"/>
    </source>
</evidence>
<sequence>LVRWRQLEVGQSFGMASASTNRLSRDEYKKQRELEELRKSGAAPAALDEDGRMINPHIPNYISQAPWYLNAGHPSLKHQKADSLPAESDIHRYRRRGLQSNVATVFRKGACQNCGSMTHKASECVERPRKRGAKLTGRNICPDEVIVNVDLSFDGKRDRWNGYDPTTYSEVIEHFERTDQARLEKKTAELEQTPLTGATTTERNSDTDSDNDEPLSDDGDDLKDTGVVIQKRDARTRTTVRNLRIREDRAKYLINLDVNSAYYDSKSRSMRENPHPDAKPDEVTYAGDNFVRANGDVRGFSDLTSFAWESEAKGTADLVHPTAAPSQAEMIYKQHVKERDEARKIKKQAILEKYGGEQSAAKPAILPARQSEVYLEYSADGKVLKGMQPAKQKSKYIEDVYERGHKTVFGSFFRDGKWGYLCCRQLLRNAYCTGPPPEDVPLIPRIVPNSVKRSAASTLAAISDGPTPEQIDAYQRERSRDFDPMAQFLKS</sequence>
<dbReference type="GO" id="GO:0000398">
    <property type="term" value="P:mRNA splicing, via spliceosome"/>
    <property type="evidence" value="ECO:0007669"/>
    <property type="project" value="UniProtKB-UniRule"/>
</dbReference>
<dbReference type="PANTHER" id="PTHR12942:SF2">
    <property type="entry name" value="PRE-MRNA-SPLICING FACTOR SLU7"/>
    <property type="match status" value="1"/>
</dbReference>
<evidence type="ECO:0000256" key="7">
    <source>
        <dbReference type="RuleBase" id="RU367071"/>
    </source>
</evidence>
<keyword evidence="4 7" id="KW-0747">Spliceosome</keyword>
<dbReference type="PANTHER" id="PTHR12942">
    <property type="entry name" value="STEP II SPLICING FACTOR SLU7"/>
    <property type="match status" value="1"/>
</dbReference>
<comment type="subunit">
    <text evidence="7">Associated with the spliceosome.</text>
</comment>
<dbReference type="GO" id="GO:0005681">
    <property type="term" value="C:spliceosomal complex"/>
    <property type="evidence" value="ECO:0007669"/>
    <property type="project" value="UniProtKB-UniRule"/>
</dbReference>
<dbReference type="InterPro" id="IPR021715">
    <property type="entry name" value="Slu7_dom"/>
</dbReference>
<evidence type="ECO:0000256" key="5">
    <source>
        <dbReference type="ARBA" id="ARBA00023187"/>
    </source>
</evidence>
<accession>A0A0H5RP01</accession>
<comment type="similarity">
    <text evidence="2 7">Belongs to the SLU7 family.</text>
</comment>
<comment type="function">
    <text evidence="7">Involved in pre-mRNA splicing.</text>
</comment>
<keyword evidence="5 7" id="KW-0508">mRNA splicing</keyword>
<evidence type="ECO:0000313" key="10">
    <source>
        <dbReference type="EMBL" id="CRZ10439.1"/>
    </source>
</evidence>
<reference evidence="10" key="1">
    <citation type="submission" date="2015-04" db="EMBL/GenBank/DDBJ databases">
        <title>The genome sequence of the plant pathogenic Rhizarian Plasmodiophora brassicae reveals insights in its biotrophic life cycle and the origin of chitin synthesis.</title>
        <authorList>
            <person name="Schwelm A."/>
            <person name="Fogelqvist J."/>
            <person name="Knaust A."/>
            <person name="Julke S."/>
            <person name="Lilja T."/>
            <person name="Dhandapani V."/>
            <person name="Bonilla-Rosso G."/>
            <person name="Karlsson M."/>
            <person name="Shevchenko A."/>
            <person name="Choi S.R."/>
            <person name="Kim H.G."/>
            <person name="Park J.Y."/>
            <person name="Lim Y.P."/>
            <person name="Ludwig-Muller J."/>
            <person name="Dixelius C."/>
        </authorList>
    </citation>
    <scope>NUCLEOTIDE SEQUENCE</scope>
    <source>
        <tissue evidence="10">Potato root galls</tissue>
    </source>
</reference>
<comment type="subcellular location">
    <subcellularLocation>
        <location evidence="1 7">Nucleus</location>
    </subcellularLocation>
</comment>
<feature type="non-terminal residue" evidence="10">
    <location>
        <position position="1"/>
    </location>
</feature>
<organism evidence="10">
    <name type="scientific">Spongospora subterranea</name>
    <dbReference type="NCBI Taxonomy" id="70186"/>
    <lineage>
        <taxon>Eukaryota</taxon>
        <taxon>Sar</taxon>
        <taxon>Rhizaria</taxon>
        <taxon>Endomyxa</taxon>
        <taxon>Phytomyxea</taxon>
        <taxon>Plasmodiophorida</taxon>
        <taxon>Plasmodiophoridae</taxon>
        <taxon>Spongospora</taxon>
    </lineage>
</organism>
<dbReference type="EMBL" id="HACM01009997">
    <property type="protein sequence ID" value="CRZ10439.1"/>
    <property type="molecule type" value="Transcribed_RNA"/>
</dbReference>
<feature type="compositionally biased region" description="Polar residues" evidence="8">
    <location>
        <begin position="193"/>
        <end position="202"/>
    </location>
</feature>
<dbReference type="GO" id="GO:0030628">
    <property type="term" value="F:pre-mRNA 3'-splice site binding"/>
    <property type="evidence" value="ECO:0007669"/>
    <property type="project" value="UniProtKB-UniRule"/>
</dbReference>
<proteinExistence type="inferred from homology"/>
<protein>
    <recommendedName>
        <fullName evidence="7">Pre-mRNA-splicing factor SLU7</fullName>
    </recommendedName>
</protein>
<feature type="region of interest" description="Disordered" evidence="8">
    <location>
        <begin position="187"/>
        <end position="226"/>
    </location>
</feature>
<keyword evidence="6 7" id="KW-0539">Nucleus</keyword>
<name>A0A0H5RP01_9EUKA</name>
<evidence type="ECO:0000256" key="4">
    <source>
        <dbReference type="ARBA" id="ARBA00022728"/>
    </source>
</evidence>
<keyword evidence="3 7" id="KW-0507">mRNA processing</keyword>
<feature type="compositionally biased region" description="Acidic residues" evidence="8">
    <location>
        <begin position="207"/>
        <end position="221"/>
    </location>
</feature>